<dbReference type="EMBL" id="LDOT01000032">
    <property type="protein sequence ID" value="KLV03561.1"/>
    <property type="molecule type" value="Genomic_DNA"/>
</dbReference>
<feature type="domain" description="Replication initiator protein RctB central region" evidence="2">
    <location>
        <begin position="179"/>
        <end position="454"/>
    </location>
</feature>
<accession>A0A0J1GVA8</accession>
<keyword evidence="1" id="KW-0175">Coiled coil</keyword>
<protein>
    <recommendedName>
        <fullName evidence="2">Replication initiator protein RctB central region domain-containing protein</fullName>
    </recommendedName>
</protein>
<organism evidence="3 4">
    <name type="scientific">Photobacterium aquae</name>
    <dbReference type="NCBI Taxonomy" id="1195763"/>
    <lineage>
        <taxon>Bacteria</taxon>
        <taxon>Pseudomonadati</taxon>
        <taxon>Pseudomonadota</taxon>
        <taxon>Gammaproteobacteria</taxon>
        <taxon>Vibrionales</taxon>
        <taxon>Vibrionaceae</taxon>
        <taxon>Photobacterium</taxon>
    </lineage>
</organism>
<gene>
    <name evidence="3" type="ORF">ABT56_19225</name>
</gene>
<evidence type="ECO:0000259" key="2">
    <source>
        <dbReference type="Pfam" id="PF11826"/>
    </source>
</evidence>
<proteinExistence type="predicted"/>
<dbReference type="PATRIC" id="fig|1195763.3.peg.4111"/>
<evidence type="ECO:0000313" key="4">
    <source>
        <dbReference type="Proteomes" id="UP000036097"/>
    </source>
</evidence>
<comment type="caution">
    <text evidence="3">The sequence shown here is derived from an EMBL/GenBank/DDBJ whole genome shotgun (WGS) entry which is preliminary data.</text>
</comment>
<sequence length="638" mass="73311">MLEFKNRDATNGSFFYFEGQQIDLEVLEKLSDQSKSVKPTLSAILAAVELKDDESTVSTSTIAEKMGITIKALNDRLRQLRKLNFIVELPFVFTGEKTFKRRTMCFAVQFEQESIDNVNSDIEKKKTEIKKLAVKREFMRKAQKEIQLGDRPDVSNKLPCIVRHSNSFPIEQLAINGKDPRTKMAKKFYVTSEDGETKTVLARIQSHSRILDSDDLQVLFATYTLIRLYHEKESETHFLNGTTPNKLTPVYVDDILLVQQRALGGKSRRLVRESFKAIRDTEYDMYGLTNIKTKDGNLSFYGERRFRNFSECIPLSEYAPEISKDYSDVIFGDDSMIYLIELPDHIFESLMYNKTLFAFPTNSLSAPSLIFLLYLRFRSKCNNSDKYDDSLKNLNKVIAPSKRLGDFKRSLITSMKRLSKIDDPYLFSRIDTETNEITFNLWGYHGKISTKENYLTIKCHQKEVVAACGLDTSKQNAPTKYNDLYSNFAPLMQIDKILPKNIERIIKKDVTKYTVTYKHPSTGNTSAPLTVYSDSSEINDAVDFLCKSYGFEIALVEPKIREDIEKLSHFTVKGHSVTKDEYLTIKYICDASGLDGNGFIRAFFRKTSLHDELHTLILGEVDDLEPSEIFCKHVRSFQ</sequence>
<name>A0A0J1GVA8_9GAMM</name>
<dbReference type="InterPro" id="IPR021781">
    <property type="entry name" value="RctB_central_dom"/>
</dbReference>
<keyword evidence="4" id="KW-1185">Reference proteome</keyword>
<reference evidence="3 4" key="1">
    <citation type="submission" date="2015-05" db="EMBL/GenBank/DDBJ databases">
        <title>Photobacterium galathea sp. nov.</title>
        <authorList>
            <person name="Machado H."/>
            <person name="Gram L."/>
        </authorList>
    </citation>
    <scope>NUCLEOTIDE SEQUENCE [LARGE SCALE GENOMIC DNA]</scope>
    <source>
        <strain evidence="3 4">CGMCC 1.12159</strain>
    </source>
</reference>
<dbReference type="AlphaFoldDB" id="A0A0J1GVA8"/>
<dbReference type="Pfam" id="PF11826">
    <property type="entry name" value="RctB_central"/>
    <property type="match status" value="1"/>
</dbReference>
<evidence type="ECO:0000256" key="1">
    <source>
        <dbReference type="SAM" id="Coils"/>
    </source>
</evidence>
<feature type="coiled-coil region" evidence="1">
    <location>
        <begin position="108"/>
        <end position="142"/>
    </location>
</feature>
<evidence type="ECO:0000313" key="3">
    <source>
        <dbReference type="EMBL" id="KLV03561.1"/>
    </source>
</evidence>
<dbReference type="RefSeq" id="WP_047880522.1">
    <property type="nucleotide sequence ID" value="NZ_LDOT01000032.1"/>
</dbReference>
<dbReference type="STRING" id="1195763.ABT56_19225"/>
<dbReference type="Proteomes" id="UP000036097">
    <property type="component" value="Unassembled WGS sequence"/>
</dbReference>